<evidence type="ECO:0000313" key="1">
    <source>
        <dbReference type="EMBL" id="ULN52456.1"/>
    </source>
</evidence>
<organism evidence="1 2">
    <name type="scientific">Mycolicibacillus parakoreensis</name>
    <dbReference type="NCBI Taxonomy" id="1069221"/>
    <lineage>
        <taxon>Bacteria</taxon>
        <taxon>Bacillati</taxon>
        <taxon>Actinomycetota</taxon>
        <taxon>Actinomycetes</taxon>
        <taxon>Mycobacteriales</taxon>
        <taxon>Mycobacteriaceae</taxon>
        <taxon>Mycolicibacillus</taxon>
    </lineage>
</organism>
<keyword evidence="2" id="KW-1185">Reference proteome</keyword>
<sequence>MLESDGGSRLGERRTLVIGDVPAADIVIHRSAGATEIHYDDEQYQIVPEGNAVLRLKRHLSRALTPTAKGAHAG</sequence>
<reference evidence="1" key="1">
    <citation type="submission" date="2022-08" db="EMBL/GenBank/DDBJ databases">
        <title>Complete genome sequence of 14 non-tuberculosis mycobacteria type-strains.</title>
        <authorList>
            <person name="Igarashi Y."/>
            <person name="Osugi A."/>
            <person name="Mitarai S."/>
        </authorList>
    </citation>
    <scope>NUCLEOTIDE SEQUENCE</scope>
    <source>
        <strain evidence="1">DSM 45575</strain>
    </source>
</reference>
<dbReference type="Proteomes" id="UP001055200">
    <property type="component" value="Chromosome"/>
</dbReference>
<accession>A0ABY3U3W2</accession>
<gene>
    <name evidence="1" type="ORF">MIU77_16705</name>
</gene>
<dbReference type="EMBL" id="CP092365">
    <property type="protein sequence ID" value="ULN52456.1"/>
    <property type="molecule type" value="Genomic_DNA"/>
</dbReference>
<proteinExistence type="predicted"/>
<evidence type="ECO:0000313" key="2">
    <source>
        <dbReference type="Proteomes" id="UP001055200"/>
    </source>
</evidence>
<name>A0ABY3U3W2_9MYCO</name>
<protein>
    <submittedName>
        <fullName evidence="1">Uncharacterized protein</fullName>
    </submittedName>
</protein>
<dbReference type="RefSeq" id="WP_240170729.1">
    <property type="nucleotide sequence ID" value="NZ_CP092365.1"/>
</dbReference>